<evidence type="ECO:0000313" key="3">
    <source>
        <dbReference type="Proteomes" id="UP001066276"/>
    </source>
</evidence>
<gene>
    <name evidence="2" type="ORF">NDU88_008160</name>
</gene>
<feature type="compositionally biased region" description="Polar residues" evidence="1">
    <location>
        <begin position="188"/>
        <end position="200"/>
    </location>
</feature>
<protein>
    <submittedName>
        <fullName evidence="2">Uncharacterized protein</fullName>
    </submittedName>
</protein>
<comment type="caution">
    <text evidence="2">The sequence shown here is derived from an EMBL/GenBank/DDBJ whole genome shotgun (WGS) entry which is preliminary data.</text>
</comment>
<proteinExistence type="predicted"/>
<dbReference type="EMBL" id="JANPWB010000009">
    <property type="protein sequence ID" value="KAJ1155430.1"/>
    <property type="molecule type" value="Genomic_DNA"/>
</dbReference>
<dbReference type="Proteomes" id="UP001066276">
    <property type="component" value="Chromosome 5"/>
</dbReference>
<reference evidence="2" key="1">
    <citation type="journal article" date="2022" name="bioRxiv">
        <title>Sequencing and chromosome-scale assembly of the giantPleurodeles waltlgenome.</title>
        <authorList>
            <person name="Brown T."/>
            <person name="Elewa A."/>
            <person name="Iarovenko S."/>
            <person name="Subramanian E."/>
            <person name="Araus A.J."/>
            <person name="Petzold A."/>
            <person name="Susuki M."/>
            <person name="Suzuki K.-i.T."/>
            <person name="Hayashi T."/>
            <person name="Toyoda A."/>
            <person name="Oliveira C."/>
            <person name="Osipova E."/>
            <person name="Leigh N.D."/>
            <person name="Simon A."/>
            <person name="Yun M.H."/>
        </authorList>
    </citation>
    <scope>NUCLEOTIDE SEQUENCE</scope>
    <source>
        <strain evidence="2">20211129_DDA</strain>
        <tissue evidence="2">Liver</tissue>
    </source>
</reference>
<feature type="region of interest" description="Disordered" evidence="1">
    <location>
        <begin position="118"/>
        <end position="237"/>
    </location>
</feature>
<organism evidence="2 3">
    <name type="scientific">Pleurodeles waltl</name>
    <name type="common">Iberian ribbed newt</name>
    <dbReference type="NCBI Taxonomy" id="8319"/>
    <lineage>
        <taxon>Eukaryota</taxon>
        <taxon>Metazoa</taxon>
        <taxon>Chordata</taxon>
        <taxon>Craniata</taxon>
        <taxon>Vertebrata</taxon>
        <taxon>Euteleostomi</taxon>
        <taxon>Amphibia</taxon>
        <taxon>Batrachia</taxon>
        <taxon>Caudata</taxon>
        <taxon>Salamandroidea</taxon>
        <taxon>Salamandridae</taxon>
        <taxon>Pleurodelinae</taxon>
        <taxon>Pleurodeles</taxon>
    </lineage>
</organism>
<accession>A0AAV7RTV5</accession>
<keyword evidence="3" id="KW-1185">Reference proteome</keyword>
<feature type="region of interest" description="Disordered" evidence="1">
    <location>
        <begin position="58"/>
        <end position="99"/>
    </location>
</feature>
<dbReference type="AlphaFoldDB" id="A0AAV7RTV5"/>
<feature type="compositionally biased region" description="Polar residues" evidence="1">
    <location>
        <begin position="215"/>
        <end position="235"/>
    </location>
</feature>
<feature type="region of interest" description="Disordered" evidence="1">
    <location>
        <begin position="316"/>
        <end position="342"/>
    </location>
</feature>
<feature type="compositionally biased region" description="Polar residues" evidence="1">
    <location>
        <begin position="76"/>
        <end position="99"/>
    </location>
</feature>
<name>A0AAV7RTV5_PLEWA</name>
<evidence type="ECO:0000313" key="2">
    <source>
        <dbReference type="EMBL" id="KAJ1155430.1"/>
    </source>
</evidence>
<feature type="compositionally biased region" description="Polar residues" evidence="1">
    <location>
        <begin position="143"/>
        <end position="168"/>
    </location>
</feature>
<sequence length="342" mass="36962">MSNGRRPTHRLGIGSERWVLTAQATRAFLRRVHFCVCSWRPSSRLLFLRSSYWTPLGPSRQTSLRRTRQPVRLSPESKQGSTTSHRQQAARSPSFTRSHSLAPGSPYFCPNLLVLRNSGPAQPGPSRQASLRWTRQPGRRSLRSNQGSSTSRPQQATRSLSLNLTRSHSLAPGSSPVCPTLFVPHNSGPAQTGPSGQASLRRSRQPGRRSPEGNRGSSTSQPQQAVRSLSLTRSHSLAPGSPHLCPTLLALRNSGPAWSGSTCAPGPGRLESSLQLFLSVRWSRRPARLCNFKIASPAPGRMPILIGPHHWLPGGPPSAGLGSRVVSPSGAARGVPRLSRSS</sequence>
<evidence type="ECO:0000256" key="1">
    <source>
        <dbReference type="SAM" id="MobiDB-lite"/>
    </source>
</evidence>